<dbReference type="EMBL" id="DF820479">
    <property type="protein sequence ID" value="GAK61427.1"/>
    <property type="molecule type" value="Genomic_DNA"/>
</dbReference>
<dbReference type="STRING" id="1499967.U27_01327"/>
<evidence type="ECO:0008006" key="3">
    <source>
        <dbReference type="Google" id="ProtNLM"/>
    </source>
</evidence>
<gene>
    <name evidence="1" type="ORF">U27_01327</name>
</gene>
<sequence>MKSTQDLIEEEFLRLRNQGQIEALILFNEEGIPMAEIGDFMHYSKDTMTALSVLFHQSVELLADFETGTSINETLIRTTNKFCIVSRPFQVNDSHLMLMAIVPQNVSYRKVTNAAVRKIQQFMNTSET</sequence>
<proteinExistence type="predicted"/>
<evidence type="ECO:0000313" key="1">
    <source>
        <dbReference type="EMBL" id="GAK61427.1"/>
    </source>
</evidence>
<dbReference type="HOGENOM" id="CLU_1955284_0_0_0"/>
<keyword evidence="2" id="KW-1185">Reference proteome</keyword>
<reference evidence="1" key="1">
    <citation type="journal article" date="2015" name="PeerJ">
        <title>First genomic representation of candidate bacterial phylum KSB3 points to enhanced environmental sensing as a trigger of wastewater bulking.</title>
        <authorList>
            <person name="Sekiguchi Y."/>
            <person name="Ohashi A."/>
            <person name="Parks D.H."/>
            <person name="Yamauchi T."/>
            <person name="Tyson G.W."/>
            <person name="Hugenholtz P."/>
        </authorList>
    </citation>
    <scope>NUCLEOTIDE SEQUENCE [LARGE SCALE GENOMIC DNA]</scope>
</reference>
<protein>
    <recommendedName>
        <fullName evidence="3">Roadblock/LAMTOR2 domain-containing protein</fullName>
    </recommendedName>
</protein>
<organism evidence="1">
    <name type="scientific">Vecturithrix granuli</name>
    <dbReference type="NCBI Taxonomy" id="1499967"/>
    <lineage>
        <taxon>Bacteria</taxon>
        <taxon>Candidatus Moduliflexota</taxon>
        <taxon>Candidatus Vecturitrichia</taxon>
        <taxon>Candidatus Vecturitrichales</taxon>
        <taxon>Candidatus Vecturitrichaceae</taxon>
        <taxon>Candidatus Vecturithrix</taxon>
    </lineage>
</organism>
<accession>A0A081CA22</accession>
<dbReference type="Proteomes" id="UP000030661">
    <property type="component" value="Unassembled WGS sequence"/>
</dbReference>
<name>A0A081CA22_VECG1</name>
<dbReference type="AlphaFoldDB" id="A0A081CA22"/>
<evidence type="ECO:0000313" key="2">
    <source>
        <dbReference type="Proteomes" id="UP000030661"/>
    </source>
</evidence>